<evidence type="ECO:0000313" key="1">
    <source>
        <dbReference type="EMBL" id="MBB3937941.1"/>
    </source>
</evidence>
<proteinExistence type="predicted"/>
<dbReference type="Proteomes" id="UP000531216">
    <property type="component" value="Unassembled WGS sequence"/>
</dbReference>
<dbReference type="RefSeq" id="WP_090966142.1">
    <property type="nucleotide sequence ID" value="NZ_FOOA01000025.1"/>
</dbReference>
<evidence type="ECO:0000313" key="2">
    <source>
        <dbReference type="Proteomes" id="UP000531216"/>
    </source>
</evidence>
<sequence>MPDLYRQNGGAPAELPFEAFTADGQLRTDLANHPDSAAECGFALAPPKPDDTFDEIAVWNSVAETWVMIERPLEPELPSHAEVFLPITPRQFFQALALPPYGLITSQEALDAVKTGEIPAVMQDVIDGLPADAQFNATMLVAGGQQFNRDDPLVAIFGASQDMDAAAIDAFWRFARSL</sequence>
<dbReference type="OrthoDB" id="7870359at2"/>
<dbReference type="AlphaFoldDB" id="A0A7W6BTU4"/>
<name>A0A7W6BTU4_9HYPH</name>
<gene>
    <name evidence="1" type="ORF">GGR05_004110</name>
</gene>
<organism evidence="1 2">
    <name type="scientific">Aureimonas phyllosphaerae</name>
    <dbReference type="NCBI Taxonomy" id="1166078"/>
    <lineage>
        <taxon>Bacteria</taxon>
        <taxon>Pseudomonadati</taxon>
        <taxon>Pseudomonadota</taxon>
        <taxon>Alphaproteobacteria</taxon>
        <taxon>Hyphomicrobiales</taxon>
        <taxon>Aurantimonadaceae</taxon>
        <taxon>Aureimonas</taxon>
    </lineage>
</organism>
<comment type="caution">
    <text evidence="1">The sequence shown here is derived from an EMBL/GenBank/DDBJ whole genome shotgun (WGS) entry which is preliminary data.</text>
</comment>
<accession>A0A7W6BTU4</accession>
<protein>
    <submittedName>
        <fullName evidence="1">Uncharacterized protein</fullName>
    </submittedName>
</protein>
<reference evidence="1 2" key="1">
    <citation type="submission" date="2020-08" db="EMBL/GenBank/DDBJ databases">
        <title>Genomic Encyclopedia of Type Strains, Phase IV (KMG-IV): sequencing the most valuable type-strain genomes for metagenomic binning, comparative biology and taxonomic classification.</title>
        <authorList>
            <person name="Goeker M."/>
        </authorList>
    </citation>
    <scope>NUCLEOTIDE SEQUENCE [LARGE SCALE GENOMIC DNA]</scope>
    <source>
        <strain evidence="1 2">DSM 25024</strain>
    </source>
</reference>
<keyword evidence="2" id="KW-1185">Reference proteome</keyword>
<dbReference type="EMBL" id="JACIDO010000013">
    <property type="protein sequence ID" value="MBB3937941.1"/>
    <property type="molecule type" value="Genomic_DNA"/>
</dbReference>